<dbReference type="Proteomes" id="UP000011115">
    <property type="component" value="Unassembled WGS sequence"/>
</dbReference>
<protein>
    <submittedName>
        <fullName evidence="1">Uncharacterized protein</fullName>
    </submittedName>
</protein>
<dbReference type="Gramene" id="PGSC0003DMT400089709">
    <property type="protein sequence ID" value="PGSC0003DMT400089709"/>
    <property type="gene ID" value="PGSC0003DMG400039280"/>
</dbReference>
<name>M1DIR8_SOLTU</name>
<evidence type="ECO:0000313" key="1">
    <source>
        <dbReference type="EnsemblPlants" id="PGSC0003DMT400089709"/>
    </source>
</evidence>
<dbReference type="InParanoid" id="M1DIR8"/>
<reference evidence="1" key="2">
    <citation type="submission" date="2015-06" db="UniProtKB">
        <authorList>
            <consortium name="EnsemblPlants"/>
        </authorList>
    </citation>
    <scope>IDENTIFICATION</scope>
    <source>
        <strain evidence="1">DM1-3 516 R44</strain>
    </source>
</reference>
<dbReference type="AlphaFoldDB" id="M1DIR8"/>
<evidence type="ECO:0000313" key="2">
    <source>
        <dbReference type="Proteomes" id="UP000011115"/>
    </source>
</evidence>
<accession>M1DIR8</accession>
<dbReference type="EnsemblPlants" id="PGSC0003DMT400089709">
    <property type="protein sequence ID" value="PGSC0003DMT400089709"/>
    <property type="gene ID" value="PGSC0003DMG400039280"/>
</dbReference>
<organism evidence="1 2">
    <name type="scientific">Solanum tuberosum</name>
    <name type="common">Potato</name>
    <dbReference type="NCBI Taxonomy" id="4113"/>
    <lineage>
        <taxon>Eukaryota</taxon>
        <taxon>Viridiplantae</taxon>
        <taxon>Streptophyta</taxon>
        <taxon>Embryophyta</taxon>
        <taxon>Tracheophyta</taxon>
        <taxon>Spermatophyta</taxon>
        <taxon>Magnoliopsida</taxon>
        <taxon>eudicotyledons</taxon>
        <taxon>Gunneridae</taxon>
        <taxon>Pentapetalae</taxon>
        <taxon>asterids</taxon>
        <taxon>lamiids</taxon>
        <taxon>Solanales</taxon>
        <taxon>Solanaceae</taxon>
        <taxon>Solanoideae</taxon>
        <taxon>Solaneae</taxon>
        <taxon>Solanum</taxon>
    </lineage>
</organism>
<keyword evidence="2" id="KW-1185">Reference proteome</keyword>
<dbReference type="PaxDb" id="4113-PGSC0003DMT400089709"/>
<sequence length="159" mass="18110">MQHNMEHFLSSELGHSPKRSVKLLGREQRSDFHHNQTTPLSEGMWVIFGFVDFSFRSKKFGIYRKQLSSLSDNAPRALEIMSVSPVAAPTQQNETQIAIQSSKLTRNRQSKSVNDICLTSLSVGTNRNNKGKHASVPYPLPEWDETSDKRMFGRFGERN</sequence>
<proteinExistence type="predicted"/>
<dbReference type="HOGENOM" id="CLU_1663760_0_0_1"/>
<reference evidence="2" key="1">
    <citation type="journal article" date="2011" name="Nature">
        <title>Genome sequence and analysis of the tuber crop potato.</title>
        <authorList>
            <consortium name="The Potato Genome Sequencing Consortium"/>
        </authorList>
    </citation>
    <scope>NUCLEOTIDE SEQUENCE [LARGE SCALE GENOMIC DNA]</scope>
    <source>
        <strain evidence="2">cv. DM1-3 516 R44</strain>
    </source>
</reference>